<dbReference type="Pfam" id="PF13086">
    <property type="entry name" value="AAA_11"/>
    <property type="match status" value="1"/>
</dbReference>
<feature type="domain" description="DNA2/NAM7 helicase-like C-terminal" evidence="7">
    <location>
        <begin position="670"/>
        <end position="867"/>
    </location>
</feature>
<keyword evidence="10" id="KW-1185">Reference proteome</keyword>
<feature type="compositionally biased region" description="Basic residues" evidence="5">
    <location>
        <begin position="465"/>
        <end position="476"/>
    </location>
</feature>
<accession>A0A803NAZ7</accession>
<evidence type="ECO:0000259" key="7">
    <source>
        <dbReference type="Pfam" id="PF13087"/>
    </source>
</evidence>
<evidence type="ECO:0000259" key="6">
    <source>
        <dbReference type="Pfam" id="PF13086"/>
    </source>
</evidence>
<evidence type="ECO:0000256" key="3">
    <source>
        <dbReference type="ARBA" id="ARBA00022806"/>
    </source>
</evidence>
<keyword evidence="1" id="KW-0547">Nucleotide-binding</keyword>
<dbReference type="OMA" id="CSVRLIW"/>
<dbReference type="PANTHER" id="PTHR10887:SF522">
    <property type="entry name" value="P-LOOP CONTAINING NUCLEOSIDE TRIPHOSPHATE HYDROLASES SUPERFAMILY PROTEIN"/>
    <property type="match status" value="1"/>
</dbReference>
<dbReference type="GO" id="GO:0005524">
    <property type="term" value="F:ATP binding"/>
    <property type="evidence" value="ECO:0007669"/>
    <property type="project" value="UniProtKB-KW"/>
</dbReference>
<keyword evidence="4" id="KW-0067">ATP-binding</keyword>
<feature type="compositionally biased region" description="Basic and acidic residues" evidence="5">
    <location>
        <begin position="478"/>
        <end position="494"/>
    </location>
</feature>
<dbReference type="InterPro" id="IPR027417">
    <property type="entry name" value="P-loop_NTPase"/>
</dbReference>
<dbReference type="Proteomes" id="UP000596660">
    <property type="component" value="Unplaced"/>
</dbReference>
<dbReference type="SUPFAM" id="SSF52540">
    <property type="entry name" value="P-loop containing nucleoside triphosphate hydrolases"/>
    <property type="match status" value="1"/>
</dbReference>
<evidence type="ECO:0000256" key="5">
    <source>
        <dbReference type="SAM" id="MobiDB-lite"/>
    </source>
</evidence>
<dbReference type="InterPro" id="IPR047187">
    <property type="entry name" value="SF1_C_Upf1"/>
</dbReference>
<evidence type="ECO:0000256" key="4">
    <source>
        <dbReference type="ARBA" id="ARBA00022840"/>
    </source>
</evidence>
<dbReference type="Pfam" id="PF20073">
    <property type="entry name" value="DUF6469"/>
    <property type="match status" value="1"/>
</dbReference>
<feature type="domain" description="DUF6469" evidence="8">
    <location>
        <begin position="139"/>
        <end position="243"/>
    </location>
</feature>
<dbReference type="AlphaFoldDB" id="A0A803NAZ7"/>
<keyword evidence="2" id="KW-0378">Hydrolase</keyword>
<feature type="domain" description="DNA2/NAM7 helicase helicase" evidence="6">
    <location>
        <begin position="285"/>
        <end position="663"/>
    </location>
</feature>
<dbReference type="CDD" id="cd18808">
    <property type="entry name" value="SF1_C_Upf1"/>
    <property type="match status" value="1"/>
</dbReference>
<dbReference type="PANTHER" id="PTHR10887">
    <property type="entry name" value="DNA2/NAM7 HELICASE FAMILY"/>
    <property type="match status" value="1"/>
</dbReference>
<proteinExistence type="predicted"/>
<evidence type="ECO:0000256" key="1">
    <source>
        <dbReference type="ARBA" id="ARBA00022741"/>
    </source>
</evidence>
<protein>
    <submittedName>
        <fullName evidence="9">Uncharacterized protein</fullName>
    </submittedName>
</protein>
<feature type="region of interest" description="Disordered" evidence="5">
    <location>
        <begin position="434"/>
        <end position="494"/>
    </location>
</feature>
<dbReference type="InterPro" id="IPR041677">
    <property type="entry name" value="DNA2/NAM7_AAA_11"/>
</dbReference>
<sequence length="1022" mass="116558">MQRIPQMVELEKQISSLENKHNILKQEEQITKDCLLALEIQVKKQIALYERYCKLQKKAQELATQKKLDTLEKLSLREVKKIPDIFVSSTHYLSSFKMSLIEETRAEYCSGVESVAQAPVCEISHIWLSKHYKPSKKRFIYDILNKAITDAEKHNNRHYYEPQSGDIFAITNRRPRGIQDLIRFDKSVHIAFVSKTEEITPVIEILSSECIDRQRLNKKNERLFVTYLMNMTTNLRIWAALHTDPKSANLGLIQKVLQYNPSVDDDCSLCISNERLSDLTGSLGLDESQKEAVLSSISLRKCLHQMYNVKLIWGPPGTGKTKTVASLLSVQLKLKCRTLTCAPTNIAVVQVAERLMRLFVKSLVYDTYGMGEIVLFGNEERMKINDHKDIQDIFLKDRMEIIDECLKPTEGWTYSLVSMISLLEDPQDLYNSYLVPDNKKNDSDKEDEDSESNGSGDENVCGAKRASKKENRKSRKGNFQDKHSKEDGEASDDVTKTEQVLTFEEFVRKKFCSLANQLVFCAENLCTHLPTSCLPLDVAKQMIKLVDLLRTTLEYARKNGCQYSELILTKKEEILPVLNLLQERFPKPNITGGIKEFCLENARLIFCTASSSIKVKTRVEMVVIDEAAQLKECESAIPLQIPGLRVAILFGDDRQLPAMVQSKVLEKMNYGRSLFQRIATLGKKKHLLNIQYRMHPTISSFPNKEFYENKIVDAPNVKEISYAKNFLKEAMYGSYSFINVSNGKENFFKGHSPRNLEEAAFIDHIIAKLFKDYYRVTNKKVTVGVISPYKGQVGLLQEKLGKKYIKHKENFCINIRSVDGFQGGEEDIIIISTVRCNGNGSVGFLSNCQRTNVALTRARYCLWIVGSGSTLGNSGSVWKNLVFDAKTLGCFYNADDDTDFNQATLAGKPNFFRYLKLEKARWKVKFSDEFRISISSINSIEVQKRVKEMLHKISDGWRQSNSDEKLLMNVAGIDYGAATELLELYKVDEKLALAWTVDILKEKSNLHTSYQGLGRITNFQDS</sequence>
<dbReference type="EnsemblPlants" id="AUR62043196-RA">
    <property type="protein sequence ID" value="AUR62043196-RA:cds"/>
    <property type="gene ID" value="AUR62043196"/>
</dbReference>
<evidence type="ECO:0000313" key="9">
    <source>
        <dbReference type="EnsemblPlants" id="AUR62043196-RA:cds"/>
    </source>
</evidence>
<organism evidence="9 10">
    <name type="scientific">Chenopodium quinoa</name>
    <name type="common">Quinoa</name>
    <dbReference type="NCBI Taxonomy" id="63459"/>
    <lineage>
        <taxon>Eukaryota</taxon>
        <taxon>Viridiplantae</taxon>
        <taxon>Streptophyta</taxon>
        <taxon>Embryophyta</taxon>
        <taxon>Tracheophyta</taxon>
        <taxon>Spermatophyta</taxon>
        <taxon>Magnoliopsida</taxon>
        <taxon>eudicotyledons</taxon>
        <taxon>Gunneridae</taxon>
        <taxon>Pentapetalae</taxon>
        <taxon>Caryophyllales</taxon>
        <taxon>Chenopodiaceae</taxon>
        <taxon>Chenopodioideae</taxon>
        <taxon>Atripliceae</taxon>
        <taxon>Chenopodium</taxon>
    </lineage>
</organism>
<dbReference type="GO" id="GO:0004386">
    <property type="term" value="F:helicase activity"/>
    <property type="evidence" value="ECO:0007669"/>
    <property type="project" value="UniProtKB-KW"/>
</dbReference>
<reference evidence="9" key="1">
    <citation type="journal article" date="2017" name="Nature">
        <title>The genome of Chenopodium quinoa.</title>
        <authorList>
            <person name="Jarvis D.E."/>
            <person name="Ho Y.S."/>
            <person name="Lightfoot D.J."/>
            <person name="Schmoeckel S.M."/>
            <person name="Li B."/>
            <person name="Borm T.J.A."/>
            <person name="Ohyanagi H."/>
            <person name="Mineta K."/>
            <person name="Michell C.T."/>
            <person name="Saber N."/>
            <person name="Kharbatia N.M."/>
            <person name="Rupper R.R."/>
            <person name="Sharp A.R."/>
            <person name="Dally N."/>
            <person name="Boughton B.A."/>
            <person name="Woo Y.H."/>
            <person name="Gao G."/>
            <person name="Schijlen E.G.W.M."/>
            <person name="Guo X."/>
            <person name="Momin A.A."/>
            <person name="Negrao S."/>
            <person name="Al-Babili S."/>
            <person name="Gehring C."/>
            <person name="Roessner U."/>
            <person name="Jung C."/>
            <person name="Murphy K."/>
            <person name="Arold S.T."/>
            <person name="Gojobori T."/>
            <person name="van der Linden C.G."/>
            <person name="van Loo E.N."/>
            <person name="Jellen E.N."/>
            <person name="Maughan P.J."/>
            <person name="Tester M."/>
        </authorList>
    </citation>
    <scope>NUCLEOTIDE SEQUENCE [LARGE SCALE GENOMIC DNA]</scope>
    <source>
        <strain evidence="9">cv. PI 614886</strain>
    </source>
</reference>
<dbReference type="GO" id="GO:0005694">
    <property type="term" value="C:chromosome"/>
    <property type="evidence" value="ECO:0007669"/>
    <property type="project" value="UniProtKB-ARBA"/>
</dbReference>
<dbReference type="Gene3D" id="3.40.50.300">
    <property type="entry name" value="P-loop containing nucleotide triphosphate hydrolases"/>
    <property type="match status" value="2"/>
</dbReference>
<evidence type="ECO:0000256" key="2">
    <source>
        <dbReference type="ARBA" id="ARBA00022801"/>
    </source>
</evidence>
<name>A0A803NAZ7_CHEQI</name>
<dbReference type="InterPro" id="IPR045055">
    <property type="entry name" value="DNA2/NAM7-like"/>
</dbReference>
<dbReference type="FunFam" id="3.40.50.300:FF:000326">
    <property type="entry name" value="P-loop containing nucleoside triphosphate hydrolase"/>
    <property type="match status" value="1"/>
</dbReference>
<dbReference type="Pfam" id="PF13087">
    <property type="entry name" value="AAA_12"/>
    <property type="match status" value="1"/>
</dbReference>
<evidence type="ECO:0000259" key="8">
    <source>
        <dbReference type="Pfam" id="PF20073"/>
    </source>
</evidence>
<reference evidence="9" key="2">
    <citation type="submission" date="2021-03" db="UniProtKB">
        <authorList>
            <consortium name="EnsemblPlants"/>
        </authorList>
    </citation>
    <scope>IDENTIFICATION</scope>
</reference>
<dbReference type="Gramene" id="AUR62043196-RA">
    <property type="protein sequence ID" value="AUR62043196-RA:cds"/>
    <property type="gene ID" value="AUR62043196"/>
</dbReference>
<keyword evidence="3" id="KW-0347">Helicase</keyword>
<evidence type="ECO:0000313" key="10">
    <source>
        <dbReference type="Proteomes" id="UP000596660"/>
    </source>
</evidence>
<dbReference type="InterPro" id="IPR041679">
    <property type="entry name" value="DNA2/NAM7-like_C"/>
</dbReference>
<dbReference type="InterPro" id="IPR045529">
    <property type="entry name" value="DUF6469"/>
</dbReference>
<dbReference type="GO" id="GO:0016787">
    <property type="term" value="F:hydrolase activity"/>
    <property type="evidence" value="ECO:0007669"/>
    <property type="project" value="UniProtKB-KW"/>
</dbReference>